<evidence type="ECO:0000313" key="9">
    <source>
        <dbReference type="Proteomes" id="UP001221686"/>
    </source>
</evidence>
<dbReference type="SUPFAM" id="SSF102114">
    <property type="entry name" value="Radical SAM enzymes"/>
    <property type="match status" value="1"/>
</dbReference>
<dbReference type="EMBL" id="JAQNDL010000002">
    <property type="protein sequence ID" value="MDC0718999.1"/>
    <property type="molecule type" value="Genomic_DNA"/>
</dbReference>
<keyword evidence="9" id="KW-1185">Reference proteome</keyword>
<evidence type="ECO:0000256" key="6">
    <source>
        <dbReference type="SAM" id="MobiDB-lite"/>
    </source>
</evidence>
<dbReference type="PROSITE" id="PS51918">
    <property type="entry name" value="RADICAL_SAM"/>
    <property type="match status" value="1"/>
</dbReference>
<dbReference type="Pfam" id="PF04055">
    <property type="entry name" value="Radical_SAM"/>
    <property type="match status" value="1"/>
</dbReference>
<dbReference type="InterPro" id="IPR058240">
    <property type="entry name" value="rSAM_sf"/>
</dbReference>
<dbReference type="PANTHER" id="PTHR11228:SF7">
    <property type="entry name" value="PQQA PEPTIDE CYCLASE"/>
    <property type="match status" value="1"/>
</dbReference>
<evidence type="ECO:0000313" key="8">
    <source>
        <dbReference type="EMBL" id="MDC0718999.1"/>
    </source>
</evidence>
<organism evidence="8 9">
    <name type="scientific">Nannocystis bainbridge</name>
    <dbReference type="NCBI Taxonomy" id="2995303"/>
    <lineage>
        <taxon>Bacteria</taxon>
        <taxon>Pseudomonadati</taxon>
        <taxon>Myxococcota</taxon>
        <taxon>Polyangia</taxon>
        <taxon>Nannocystales</taxon>
        <taxon>Nannocystaceae</taxon>
        <taxon>Nannocystis</taxon>
    </lineage>
</organism>
<sequence>MDALPATAVQHEEAAHERRNWVRLTFDCNDRCVFCLDAHTHDGTNRDRDEIKAQILDGRRRGATRLILSGGEPTIHPNFVDFVRLGRRAGYRKIQTVTNGRMFAYPAFLRAALDAGLSEITFSIHGPNARIHDALVGTKGAFDEEVKGLQGALADGRPVVNIDVCVNRGNVKQLPELMATFTAMGVREFDLLHVIPFGRAYSEGREVLFYDLEAMRPYLLEAFAYARRPGVHVWLNRFPPQHLEGFEDLIQDPHKLIEEVRGRKEEYALLLEHDIPLDCRAPERCKHCYLEPLCDHLDEVRAALAGQRFEVLRIDAGAEHHAPVAYGGDPASRQHAAARLHRVLAERALAAGLSGHVPEDSFEDGFSGHVPEDSLDAWAGTADEAAAGMAEARDARRVELPDPRATDRGPGALAVMDHDTTSTSPSGHVPPAISSPVLDTTSPSGHVPPAISSPAPVTTGPAGHVPPAISSPAPVTTSLSGHVLPATRPGVTANPPPRRFRLPLLGAGASQPPARPRLDARALAAAARPRALWLVAPDLAAAEALAADYPEVPELELELADPAALIARLSHMSSTTGPEGQPSIAGKRLVRVVVADPAAAAALLDLPLDLEVVLLLSRAAEAWLLALEAAPPRLVLRQPARERLTESAELDLDLPAFFAALRPPVPVEAVPACIAGRPPRERPPVFDAAQLGPDGGLEIFRYARRFIDDGFHVKSLRCKTCSHEHVCKGMHINYVRAHGFAAMQPVP</sequence>
<evidence type="ECO:0000256" key="4">
    <source>
        <dbReference type="ARBA" id="ARBA00023004"/>
    </source>
</evidence>
<reference evidence="8 9" key="1">
    <citation type="submission" date="2022-11" db="EMBL/GenBank/DDBJ databases">
        <title>Minimal conservation of predation-associated metabolite biosynthetic gene clusters underscores biosynthetic potential of Myxococcota including descriptions for ten novel species: Archangium lansinium sp. nov., Myxococcus landrumus sp. nov., Nannocystis bai.</title>
        <authorList>
            <person name="Ahearne A."/>
            <person name="Stevens C."/>
            <person name="Dowd S."/>
        </authorList>
    </citation>
    <scope>NUCLEOTIDE SEQUENCE [LARGE SCALE GENOMIC DNA]</scope>
    <source>
        <strain evidence="8 9">BB15-2</strain>
    </source>
</reference>
<keyword evidence="4" id="KW-0408">Iron</keyword>
<evidence type="ECO:0000256" key="3">
    <source>
        <dbReference type="ARBA" id="ARBA00022723"/>
    </source>
</evidence>
<name>A0ABT5DZJ3_9BACT</name>
<keyword evidence="3" id="KW-0479">Metal-binding</keyword>
<comment type="cofactor">
    <cofactor evidence="1">
        <name>[4Fe-4S] cluster</name>
        <dbReference type="ChEBI" id="CHEBI:49883"/>
    </cofactor>
</comment>
<accession>A0ABT5DZJ3</accession>
<dbReference type="RefSeq" id="WP_272087511.1">
    <property type="nucleotide sequence ID" value="NZ_JAQNDL010000002.1"/>
</dbReference>
<dbReference type="CDD" id="cd01335">
    <property type="entry name" value="Radical_SAM"/>
    <property type="match status" value="1"/>
</dbReference>
<dbReference type="Proteomes" id="UP001221686">
    <property type="component" value="Unassembled WGS sequence"/>
</dbReference>
<dbReference type="Gene3D" id="3.20.20.70">
    <property type="entry name" value="Aldolase class I"/>
    <property type="match status" value="1"/>
</dbReference>
<feature type="domain" description="Radical SAM core" evidence="7">
    <location>
        <begin position="14"/>
        <end position="229"/>
    </location>
</feature>
<dbReference type="SFLD" id="SFLDG01067">
    <property type="entry name" value="SPASM/twitch_domain_containing"/>
    <property type="match status" value="1"/>
</dbReference>
<evidence type="ECO:0000256" key="2">
    <source>
        <dbReference type="ARBA" id="ARBA00022691"/>
    </source>
</evidence>
<evidence type="ECO:0000256" key="5">
    <source>
        <dbReference type="ARBA" id="ARBA00023014"/>
    </source>
</evidence>
<protein>
    <submittedName>
        <fullName evidence="8">Radical SAM protein</fullName>
    </submittedName>
</protein>
<feature type="region of interest" description="Disordered" evidence="6">
    <location>
        <begin position="385"/>
        <end position="467"/>
    </location>
</feature>
<dbReference type="SFLD" id="SFLDS00029">
    <property type="entry name" value="Radical_SAM"/>
    <property type="match status" value="1"/>
</dbReference>
<proteinExistence type="predicted"/>
<dbReference type="PANTHER" id="PTHR11228">
    <property type="entry name" value="RADICAL SAM DOMAIN PROTEIN"/>
    <property type="match status" value="1"/>
</dbReference>
<feature type="compositionally biased region" description="Basic and acidic residues" evidence="6">
    <location>
        <begin position="391"/>
        <end position="407"/>
    </location>
</feature>
<dbReference type="InterPro" id="IPR013785">
    <property type="entry name" value="Aldolase_TIM"/>
</dbReference>
<comment type="caution">
    <text evidence="8">The sequence shown here is derived from an EMBL/GenBank/DDBJ whole genome shotgun (WGS) entry which is preliminary data.</text>
</comment>
<evidence type="ECO:0000259" key="7">
    <source>
        <dbReference type="PROSITE" id="PS51918"/>
    </source>
</evidence>
<keyword evidence="2" id="KW-0949">S-adenosyl-L-methionine</keyword>
<dbReference type="InterPro" id="IPR050377">
    <property type="entry name" value="Radical_SAM_PqqE_MftC-like"/>
</dbReference>
<gene>
    <name evidence="8" type="ORF">POL25_18995</name>
</gene>
<keyword evidence="5" id="KW-0411">Iron-sulfur</keyword>
<dbReference type="InterPro" id="IPR007197">
    <property type="entry name" value="rSAM"/>
</dbReference>
<evidence type="ECO:0000256" key="1">
    <source>
        <dbReference type="ARBA" id="ARBA00001966"/>
    </source>
</evidence>